<evidence type="ECO:0000313" key="2">
    <source>
        <dbReference type="EMBL" id="MBB5134159.1"/>
    </source>
</evidence>
<evidence type="ECO:0000313" key="3">
    <source>
        <dbReference type="Proteomes" id="UP000578449"/>
    </source>
</evidence>
<protein>
    <submittedName>
        <fullName evidence="2">Uncharacterized protein YabE (DUF348 family)</fullName>
    </submittedName>
</protein>
<dbReference type="AlphaFoldDB" id="A0A840P578"/>
<name>A0A840P578_9ACTN</name>
<feature type="domain" description="DUF348" evidence="1">
    <location>
        <begin position="175"/>
        <end position="205"/>
    </location>
</feature>
<accession>A0A840P578</accession>
<feature type="domain" description="DUF348" evidence="1">
    <location>
        <begin position="109"/>
        <end position="135"/>
    </location>
</feature>
<dbReference type="InterPro" id="IPR007137">
    <property type="entry name" value="DUF348"/>
</dbReference>
<organism evidence="2 3">
    <name type="scientific">Thermocatellispora tengchongensis</name>
    <dbReference type="NCBI Taxonomy" id="1073253"/>
    <lineage>
        <taxon>Bacteria</taxon>
        <taxon>Bacillati</taxon>
        <taxon>Actinomycetota</taxon>
        <taxon>Actinomycetes</taxon>
        <taxon>Streptosporangiales</taxon>
        <taxon>Streptosporangiaceae</taxon>
        <taxon>Thermocatellispora</taxon>
    </lineage>
</organism>
<feature type="domain" description="DUF348" evidence="1">
    <location>
        <begin position="51"/>
        <end position="90"/>
    </location>
</feature>
<comment type="caution">
    <text evidence="2">The sequence shown here is derived from an EMBL/GenBank/DDBJ whole genome shotgun (WGS) entry which is preliminary data.</text>
</comment>
<dbReference type="EMBL" id="JACHGN010000007">
    <property type="protein sequence ID" value="MBB5134159.1"/>
    <property type="molecule type" value="Genomic_DNA"/>
</dbReference>
<evidence type="ECO:0000259" key="1">
    <source>
        <dbReference type="Pfam" id="PF03990"/>
    </source>
</evidence>
<dbReference type="Proteomes" id="UP000578449">
    <property type="component" value="Unassembled WGS sequence"/>
</dbReference>
<dbReference type="RefSeq" id="WP_185051050.1">
    <property type="nucleotide sequence ID" value="NZ_BAABIX010000031.1"/>
</dbReference>
<dbReference type="Pfam" id="PF03990">
    <property type="entry name" value="DUF348"/>
    <property type="match status" value="3"/>
</dbReference>
<reference evidence="2 3" key="1">
    <citation type="submission" date="2020-08" db="EMBL/GenBank/DDBJ databases">
        <title>Genomic Encyclopedia of Type Strains, Phase IV (KMG-IV): sequencing the most valuable type-strain genomes for metagenomic binning, comparative biology and taxonomic classification.</title>
        <authorList>
            <person name="Goeker M."/>
        </authorList>
    </citation>
    <scope>NUCLEOTIDE SEQUENCE [LARGE SCALE GENOMIC DNA]</scope>
    <source>
        <strain evidence="2 3">DSM 45615</strain>
    </source>
</reference>
<gene>
    <name evidence="2" type="ORF">HNP84_003885</name>
</gene>
<sequence>MSQTLRRRRRGRRRRPPAAGAIRDRLGWVAGGVIAVVAVIAVTVVSAAAEVELIVDGELRRMRGFATTVDEALTSAGVKVGAGDYLHPAAETRIGDGSRIVVRHARPIRLTLDGERSTQWVTANNVGEALDELGLRDRAGALSAPTTQMLPLAGMDLTVRTRRSVVVMRDKVRMRATTTGATVRDVLSEQEITLRDGERVRPGLNRFPEEGEVIKILPPPSGVTALSWQ</sequence>
<proteinExistence type="predicted"/>
<keyword evidence="3" id="KW-1185">Reference proteome</keyword>